<evidence type="ECO:0000259" key="4">
    <source>
        <dbReference type="PROSITE" id="PS51677"/>
    </source>
</evidence>
<dbReference type="InterPro" id="IPR011330">
    <property type="entry name" value="Glyco_hydro/deAcase_b/a-brl"/>
</dbReference>
<dbReference type="InterPro" id="IPR050248">
    <property type="entry name" value="Polysacc_deacetylase_ArnD"/>
</dbReference>
<dbReference type="PANTHER" id="PTHR10587">
    <property type="entry name" value="GLYCOSYL TRANSFERASE-RELATED"/>
    <property type="match status" value="1"/>
</dbReference>
<reference evidence="5 6" key="1">
    <citation type="submission" date="2018-05" db="EMBL/GenBank/DDBJ databases">
        <title>Genomic Encyclopedia of Archaeal and Bacterial Type Strains, Phase II (KMG-II): from individual species to whole genera.</title>
        <authorList>
            <person name="Goeker M."/>
        </authorList>
    </citation>
    <scope>NUCLEOTIDE SEQUENCE [LARGE SCALE GENOMIC DNA]</scope>
    <source>
        <strain evidence="5 6">DSM 22637</strain>
    </source>
</reference>
<proteinExistence type="predicted"/>
<accession>A0A316DTG7</accession>
<keyword evidence="3" id="KW-0812">Transmembrane</keyword>
<dbReference type="GO" id="GO:0016810">
    <property type="term" value="F:hydrolase activity, acting on carbon-nitrogen (but not peptide) bonds"/>
    <property type="evidence" value="ECO:0007669"/>
    <property type="project" value="InterPro"/>
</dbReference>
<dbReference type="Gene3D" id="3.20.20.370">
    <property type="entry name" value="Glycoside hydrolase/deacetylase"/>
    <property type="match status" value="1"/>
</dbReference>
<dbReference type="GO" id="GO:0005975">
    <property type="term" value="P:carbohydrate metabolic process"/>
    <property type="evidence" value="ECO:0007669"/>
    <property type="project" value="InterPro"/>
</dbReference>
<dbReference type="OrthoDB" id="9812065at2"/>
<dbReference type="SUPFAM" id="SSF88713">
    <property type="entry name" value="Glycoside hydrolase/deacetylase"/>
    <property type="match status" value="1"/>
</dbReference>
<dbReference type="PROSITE" id="PS51677">
    <property type="entry name" value="NODB"/>
    <property type="match status" value="1"/>
</dbReference>
<dbReference type="InterPro" id="IPR002509">
    <property type="entry name" value="NODB_dom"/>
</dbReference>
<evidence type="ECO:0000256" key="3">
    <source>
        <dbReference type="SAM" id="Phobius"/>
    </source>
</evidence>
<name>A0A316DTG7_9FLAO</name>
<dbReference type="Pfam" id="PF01522">
    <property type="entry name" value="Polysacc_deac_1"/>
    <property type="match status" value="1"/>
</dbReference>
<keyword evidence="2" id="KW-0378">Hydrolase</keyword>
<comment type="caution">
    <text evidence="5">The sequence shown here is derived from an EMBL/GenBank/DDBJ whole genome shotgun (WGS) entry which is preliminary data.</text>
</comment>
<dbReference type="PROSITE" id="PS51257">
    <property type="entry name" value="PROKAR_LIPOPROTEIN"/>
    <property type="match status" value="1"/>
</dbReference>
<evidence type="ECO:0000256" key="1">
    <source>
        <dbReference type="ARBA" id="ARBA00022723"/>
    </source>
</evidence>
<dbReference type="RefSeq" id="WP_109680982.1">
    <property type="nucleotide sequence ID" value="NZ_QGGP01000001.1"/>
</dbReference>
<gene>
    <name evidence="5" type="ORF">LX78_00425</name>
</gene>
<evidence type="ECO:0000313" key="5">
    <source>
        <dbReference type="EMBL" id="PWK20722.1"/>
    </source>
</evidence>
<keyword evidence="3" id="KW-0472">Membrane</keyword>
<sequence>MLNFKTVNIFTLIVLIGLFMACWIFSFSFLWFVLIGVIWFSLTALGSGIIGWNYHIKALNSNPSILKNQVAITFDDGPNPEFTPKVLELLKKYQASATFFCIGKQIESHPEIFKSIIDEGHTVGNHTYSHNNVFGFFSTEKVISELEQTNNIVLEKSGLNLNLYRPAFGVTNPRIKKALNITKLQAIGWNKRSLDTTKLSKETVLNRVIKNLKKGDVILLHDSSEKTIWVLEQLLLILQKQNLQAVTVDCLFNIEPYA</sequence>
<dbReference type="Proteomes" id="UP000245430">
    <property type="component" value="Unassembled WGS sequence"/>
</dbReference>
<dbReference type="GO" id="GO:0046872">
    <property type="term" value="F:metal ion binding"/>
    <property type="evidence" value="ECO:0007669"/>
    <property type="project" value="UniProtKB-KW"/>
</dbReference>
<dbReference type="PANTHER" id="PTHR10587:SF133">
    <property type="entry name" value="CHITIN DEACETYLASE 1-RELATED"/>
    <property type="match status" value="1"/>
</dbReference>
<keyword evidence="6" id="KW-1185">Reference proteome</keyword>
<dbReference type="AlphaFoldDB" id="A0A316DTG7"/>
<feature type="domain" description="NodB homology" evidence="4">
    <location>
        <begin position="68"/>
        <end position="246"/>
    </location>
</feature>
<feature type="transmembrane region" description="Helical" evidence="3">
    <location>
        <begin position="7"/>
        <end position="26"/>
    </location>
</feature>
<organism evidence="5 6">
    <name type="scientific">Xanthomarina spongicola</name>
    <dbReference type="NCBI Taxonomy" id="570520"/>
    <lineage>
        <taxon>Bacteria</taxon>
        <taxon>Pseudomonadati</taxon>
        <taxon>Bacteroidota</taxon>
        <taxon>Flavobacteriia</taxon>
        <taxon>Flavobacteriales</taxon>
        <taxon>Flavobacteriaceae</taxon>
        <taxon>Xanthomarina</taxon>
    </lineage>
</organism>
<keyword evidence="1" id="KW-0479">Metal-binding</keyword>
<dbReference type="CDD" id="cd10917">
    <property type="entry name" value="CE4_NodB_like_6s_7s"/>
    <property type="match status" value="1"/>
</dbReference>
<evidence type="ECO:0000313" key="6">
    <source>
        <dbReference type="Proteomes" id="UP000245430"/>
    </source>
</evidence>
<keyword evidence="3" id="KW-1133">Transmembrane helix</keyword>
<dbReference type="GO" id="GO:0016020">
    <property type="term" value="C:membrane"/>
    <property type="evidence" value="ECO:0007669"/>
    <property type="project" value="TreeGrafter"/>
</dbReference>
<evidence type="ECO:0000256" key="2">
    <source>
        <dbReference type="ARBA" id="ARBA00022801"/>
    </source>
</evidence>
<dbReference type="EMBL" id="QGGP01000001">
    <property type="protein sequence ID" value="PWK20722.1"/>
    <property type="molecule type" value="Genomic_DNA"/>
</dbReference>
<feature type="transmembrane region" description="Helical" evidence="3">
    <location>
        <begin position="32"/>
        <end position="54"/>
    </location>
</feature>
<protein>
    <submittedName>
        <fullName evidence="5">Peptidoglycan/xylan/chitin deacetylase (PgdA/CDA1 family)</fullName>
    </submittedName>
</protein>